<dbReference type="EMBL" id="JAWDJR010000022">
    <property type="protein sequence ID" value="KAK9954596.1"/>
    <property type="molecule type" value="Genomic_DNA"/>
</dbReference>
<gene>
    <name evidence="1" type="ORF">ABG768_016648</name>
</gene>
<keyword evidence="2" id="KW-1185">Reference proteome</keyword>
<feature type="non-terminal residue" evidence="1">
    <location>
        <position position="1"/>
    </location>
</feature>
<protein>
    <submittedName>
        <fullName evidence="1">Uncharacterized protein</fullName>
    </submittedName>
</protein>
<dbReference type="Proteomes" id="UP001479290">
    <property type="component" value="Unassembled WGS sequence"/>
</dbReference>
<feature type="non-terminal residue" evidence="1">
    <location>
        <position position="56"/>
    </location>
</feature>
<name>A0AAW1Z2U8_CULAL</name>
<organism evidence="1 2">
    <name type="scientific">Culter alburnus</name>
    <name type="common">Topmouth culter</name>
    <dbReference type="NCBI Taxonomy" id="194366"/>
    <lineage>
        <taxon>Eukaryota</taxon>
        <taxon>Metazoa</taxon>
        <taxon>Chordata</taxon>
        <taxon>Craniata</taxon>
        <taxon>Vertebrata</taxon>
        <taxon>Euteleostomi</taxon>
        <taxon>Actinopterygii</taxon>
        <taxon>Neopterygii</taxon>
        <taxon>Teleostei</taxon>
        <taxon>Ostariophysi</taxon>
        <taxon>Cypriniformes</taxon>
        <taxon>Xenocyprididae</taxon>
        <taxon>Xenocypridinae</taxon>
        <taxon>Culter</taxon>
    </lineage>
</organism>
<comment type="caution">
    <text evidence="1">The sequence shown here is derived from an EMBL/GenBank/DDBJ whole genome shotgun (WGS) entry which is preliminary data.</text>
</comment>
<dbReference type="AlphaFoldDB" id="A0AAW1Z2U8"/>
<evidence type="ECO:0000313" key="2">
    <source>
        <dbReference type="Proteomes" id="UP001479290"/>
    </source>
</evidence>
<accession>A0AAW1Z2U8</accession>
<evidence type="ECO:0000313" key="1">
    <source>
        <dbReference type="EMBL" id="KAK9954596.1"/>
    </source>
</evidence>
<sequence>QRPPAGPVMTVTLSSVAAHICGPQVSPAAYVSTCGCYTCPIPASCLSSFKGPPVAK</sequence>
<proteinExistence type="predicted"/>
<reference evidence="1 2" key="1">
    <citation type="submission" date="2024-05" db="EMBL/GenBank/DDBJ databases">
        <title>A high-quality chromosomal-level genome assembly of Topmouth culter (Culter alburnus).</title>
        <authorList>
            <person name="Zhao H."/>
        </authorList>
    </citation>
    <scope>NUCLEOTIDE SEQUENCE [LARGE SCALE GENOMIC DNA]</scope>
    <source>
        <strain evidence="1">CATC2023</strain>
        <tissue evidence="1">Muscle</tissue>
    </source>
</reference>